<feature type="region of interest" description="Disordered" evidence="1">
    <location>
        <begin position="150"/>
        <end position="184"/>
    </location>
</feature>
<dbReference type="AlphaFoldDB" id="A0A448ZHK3"/>
<dbReference type="OrthoDB" id="21120at2759"/>
<gene>
    <name evidence="2" type="ORF">PSNMU_V1.4_AUG-EV-PASAV3_0083800</name>
</gene>
<protein>
    <recommendedName>
        <fullName evidence="4">SAP domain-containing protein</fullName>
    </recommendedName>
</protein>
<dbReference type="GO" id="GO:0003743">
    <property type="term" value="F:translation initiation factor activity"/>
    <property type="evidence" value="ECO:0007669"/>
    <property type="project" value="InterPro"/>
</dbReference>
<dbReference type="Gene3D" id="3.30.780.10">
    <property type="entry name" value="SUI1-like domain"/>
    <property type="match status" value="1"/>
</dbReference>
<evidence type="ECO:0008006" key="4">
    <source>
        <dbReference type="Google" id="ProtNLM"/>
    </source>
</evidence>
<dbReference type="Proteomes" id="UP000291116">
    <property type="component" value="Unassembled WGS sequence"/>
</dbReference>
<evidence type="ECO:0000313" key="3">
    <source>
        <dbReference type="Proteomes" id="UP000291116"/>
    </source>
</evidence>
<keyword evidence="3" id="KW-1185">Reference proteome</keyword>
<dbReference type="InterPro" id="IPR036877">
    <property type="entry name" value="SUI1_dom_sf"/>
</dbReference>
<evidence type="ECO:0000313" key="2">
    <source>
        <dbReference type="EMBL" id="VEU41514.1"/>
    </source>
</evidence>
<dbReference type="SUPFAM" id="SSF68906">
    <property type="entry name" value="SAP domain"/>
    <property type="match status" value="1"/>
</dbReference>
<accession>A0A448ZHK3</accession>
<dbReference type="InterPro" id="IPR036361">
    <property type="entry name" value="SAP_dom_sf"/>
</dbReference>
<proteinExistence type="predicted"/>
<dbReference type="EMBL" id="CAACVS010000356">
    <property type="protein sequence ID" value="VEU41514.1"/>
    <property type="molecule type" value="Genomic_DNA"/>
</dbReference>
<name>A0A448ZHK3_9STRA</name>
<reference evidence="2 3" key="1">
    <citation type="submission" date="2019-01" db="EMBL/GenBank/DDBJ databases">
        <authorList>
            <person name="Ferrante I. M."/>
        </authorList>
    </citation>
    <scope>NUCLEOTIDE SEQUENCE [LARGE SCALE GENOMIC DNA]</scope>
    <source>
        <strain evidence="2 3">B856</strain>
    </source>
</reference>
<organism evidence="2 3">
    <name type="scientific">Pseudo-nitzschia multistriata</name>
    <dbReference type="NCBI Taxonomy" id="183589"/>
    <lineage>
        <taxon>Eukaryota</taxon>
        <taxon>Sar</taxon>
        <taxon>Stramenopiles</taxon>
        <taxon>Ochrophyta</taxon>
        <taxon>Bacillariophyta</taxon>
        <taxon>Bacillariophyceae</taxon>
        <taxon>Bacillariophycidae</taxon>
        <taxon>Bacillariales</taxon>
        <taxon>Bacillariaceae</taxon>
        <taxon>Pseudo-nitzschia</taxon>
    </lineage>
</organism>
<evidence type="ECO:0000256" key="1">
    <source>
        <dbReference type="SAM" id="MobiDB-lite"/>
    </source>
</evidence>
<sequence>MNHASKREPTASGGSAKSVTMADFIRFNETSNLAPIRAAVKSPTPAAVSNSMIAKPTTNLSYTVRATKKGNVPCVVESRKHHKVVVLSNIDGDVDALLSTLKKKLGTGGVKKGNTIEINGGGDKQVEAIKRFCVKSGCLKGVSKQTKGAIVEKTSKSAKGTGNKKSNDENTPKPPSSIDPSMRLTSKEIKAMKPNKMKEHLAAWQLSTQGNKKELIARLISASALSTA</sequence>
<dbReference type="Gene3D" id="1.10.720.30">
    <property type="entry name" value="SAP domain"/>
    <property type="match status" value="1"/>
</dbReference>
<dbReference type="SUPFAM" id="SSF55159">
    <property type="entry name" value="eIF1-like"/>
    <property type="match status" value="1"/>
</dbReference>